<sequence>LFILEEIVDRPPEFQMFLNLLRQVEPIMILLDGKTQGTFVQTVKRTVFDNDAQGRGNCKLTFLSAREYSYEACKRRIFTLSLPNEPSPCTDEERTIADIVTIDEDTYRGLQIFSTVAHPSAFKKGMQGSNKEGL</sequence>
<comment type="caution">
    <text evidence="1">The sequence shown here is derived from an EMBL/GenBank/DDBJ whole genome shotgun (WGS) entry which is preliminary data.</text>
</comment>
<reference evidence="1 2" key="1">
    <citation type="journal article" date="2015" name="Genome Biol. Evol.">
        <title>The genome of winter moth (Operophtera brumata) provides a genomic perspective on sexual dimorphism and phenology.</title>
        <authorList>
            <person name="Derks M.F."/>
            <person name="Smit S."/>
            <person name="Salis L."/>
            <person name="Schijlen E."/>
            <person name="Bossers A."/>
            <person name="Mateman C."/>
            <person name="Pijl A.S."/>
            <person name="de Ridder D."/>
            <person name="Groenen M.A."/>
            <person name="Visser M.E."/>
            <person name="Megens H.J."/>
        </authorList>
    </citation>
    <scope>NUCLEOTIDE SEQUENCE [LARGE SCALE GENOMIC DNA]</scope>
    <source>
        <strain evidence="1">WM2013NL</strain>
        <tissue evidence="1">Head and thorax</tissue>
    </source>
</reference>
<protein>
    <submittedName>
        <fullName evidence="1">MutS protein-like protein</fullName>
    </submittedName>
</protein>
<proteinExistence type="predicted"/>
<accession>A0A0L7K2B5</accession>
<organism evidence="1 2">
    <name type="scientific">Operophtera brumata</name>
    <name type="common">Winter moth</name>
    <name type="synonym">Phalaena brumata</name>
    <dbReference type="NCBI Taxonomy" id="104452"/>
    <lineage>
        <taxon>Eukaryota</taxon>
        <taxon>Metazoa</taxon>
        <taxon>Ecdysozoa</taxon>
        <taxon>Arthropoda</taxon>
        <taxon>Hexapoda</taxon>
        <taxon>Insecta</taxon>
        <taxon>Pterygota</taxon>
        <taxon>Neoptera</taxon>
        <taxon>Endopterygota</taxon>
        <taxon>Lepidoptera</taxon>
        <taxon>Glossata</taxon>
        <taxon>Ditrysia</taxon>
        <taxon>Geometroidea</taxon>
        <taxon>Geometridae</taxon>
        <taxon>Larentiinae</taxon>
        <taxon>Operophtera</taxon>
    </lineage>
</organism>
<dbReference type="EMBL" id="JTDY01015349">
    <property type="protein sequence ID" value="KOB51951.1"/>
    <property type="molecule type" value="Genomic_DNA"/>
</dbReference>
<dbReference type="STRING" id="104452.A0A0L7K2B5"/>
<dbReference type="AlphaFoldDB" id="A0A0L7K2B5"/>
<evidence type="ECO:0000313" key="1">
    <source>
        <dbReference type="EMBL" id="KOB51951.1"/>
    </source>
</evidence>
<keyword evidence="2" id="KW-1185">Reference proteome</keyword>
<dbReference type="Proteomes" id="UP000037510">
    <property type="component" value="Unassembled WGS sequence"/>
</dbReference>
<gene>
    <name evidence="1" type="ORF">OBRU01_26803</name>
</gene>
<name>A0A0L7K2B5_OPEBR</name>
<evidence type="ECO:0000313" key="2">
    <source>
        <dbReference type="Proteomes" id="UP000037510"/>
    </source>
</evidence>
<feature type="non-terminal residue" evidence="1">
    <location>
        <position position="134"/>
    </location>
</feature>
<feature type="non-terminal residue" evidence="1">
    <location>
        <position position="1"/>
    </location>
</feature>